<evidence type="ECO:0000313" key="11">
    <source>
        <dbReference type="Proteomes" id="UP000284822"/>
    </source>
</evidence>
<dbReference type="Pfam" id="PF03547">
    <property type="entry name" value="Mem_trans"/>
    <property type="match status" value="1"/>
</dbReference>
<organism evidence="9 10">
    <name type="scientific">Bombilactobacillus bombi</name>
    <dbReference type="NCBI Taxonomy" id="1303590"/>
    <lineage>
        <taxon>Bacteria</taxon>
        <taxon>Bacillati</taxon>
        <taxon>Bacillota</taxon>
        <taxon>Bacilli</taxon>
        <taxon>Lactobacillales</taxon>
        <taxon>Lactobacillaceae</taxon>
        <taxon>Bombilactobacillus</taxon>
    </lineage>
</organism>
<reference evidence="10 11" key="1">
    <citation type="submission" date="2018-07" db="EMBL/GenBank/DDBJ databases">
        <title>Genome sequences of six Lactobacillus spp. isolated from bumble bee guts.</title>
        <authorList>
            <person name="Motta E.V.S."/>
            <person name="Moran N.A."/>
        </authorList>
    </citation>
    <scope>NUCLEOTIDE SEQUENCE [LARGE SCALE GENOMIC DNA]</scope>
    <source>
        <strain evidence="9 10">BI-1.1</strain>
        <strain evidence="8 11">LV-8.1</strain>
    </source>
</reference>
<keyword evidence="3" id="KW-1003">Cell membrane</keyword>
<keyword evidence="6 7" id="KW-0472">Membrane</keyword>
<feature type="transmembrane region" description="Helical" evidence="7">
    <location>
        <begin position="225"/>
        <end position="247"/>
    </location>
</feature>
<feature type="transmembrane region" description="Helical" evidence="7">
    <location>
        <begin position="259"/>
        <end position="280"/>
    </location>
</feature>
<feature type="transmembrane region" description="Helical" evidence="7">
    <location>
        <begin position="46"/>
        <end position="65"/>
    </location>
</feature>
<gene>
    <name evidence="9" type="ORF">DS831_02210</name>
    <name evidence="8" type="ORF">DS832_02460</name>
</gene>
<feature type="transmembrane region" description="Helical" evidence="7">
    <location>
        <begin position="16"/>
        <end position="34"/>
    </location>
</feature>
<name>A0A3R6WBM5_9LACO</name>
<dbReference type="GO" id="GO:0016020">
    <property type="term" value="C:membrane"/>
    <property type="evidence" value="ECO:0007669"/>
    <property type="project" value="UniProtKB-SubCell"/>
</dbReference>
<dbReference type="EMBL" id="QOCS01000006">
    <property type="protein sequence ID" value="RHW48195.1"/>
    <property type="molecule type" value="Genomic_DNA"/>
</dbReference>
<sequence>MNLAKVLQKTFTNMDIISAISSTLLIILLGFILRKKGIFDGKFGKMMTKVVLSVSLPALAFNSFMVPIDEKTLQHGINVLIFGIIIYIVLILVTPLLYLNYSDRDKRTVLSVLTTFGSTTFFGIPIVSAIYGPKGTMYASIFNIGYRIFLYSYAYIVMSGLKMDKKNVKQMFLNPVVLATFLGLILWIIQPYMPKIGGIDPTTKAAVNVAFYRIDVTAPWLFKPLTYLASLSSPLAWLAIGSTLGEISIKDAARNKTSWYYTFMKTVIVPLITFVLLFVLKITNIMPVDLVALATMIIMMATPTAAVVSSYAIGFDREAVMTSNASFLSTLGAVIMIPIWIVIISIVGSAGIF</sequence>
<dbReference type="RefSeq" id="WP_118899950.1">
    <property type="nucleotide sequence ID" value="NZ_QOCR01000001.1"/>
</dbReference>
<protein>
    <submittedName>
        <fullName evidence="9">AEC family transporter</fullName>
    </submittedName>
</protein>
<dbReference type="InterPro" id="IPR004776">
    <property type="entry name" value="Mem_transp_PIN-like"/>
</dbReference>
<feature type="transmembrane region" description="Helical" evidence="7">
    <location>
        <begin position="137"/>
        <end position="159"/>
    </location>
</feature>
<keyword evidence="2" id="KW-0813">Transport</keyword>
<keyword evidence="5 7" id="KW-1133">Transmembrane helix</keyword>
<feature type="transmembrane region" description="Helical" evidence="7">
    <location>
        <begin position="77"/>
        <end position="98"/>
    </location>
</feature>
<evidence type="ECO:0000256" key="7">
    <source>
        <dbReference type="SAM" id="Phobius"/>
    </source>
</evidence>
<keyword evidence="10" id="KW-1185">Reference proteome</keyword>
<evidence type="ECO:0000256" key="1">
    <source>
        <dbReference type="ARBA" id="ARBA00004141"/>
    </source>
</evidence>
<accession>A0A3R6WBM5</accession>
<evidence type="ECO:0000313" key="10">
    <source>
        <dbReference type="Proteomes" id="UP000284109"/>
    </source>
</evidence>
<evidence type="ECO:0000256" key="2">
    <source>
        <dbReference type="ARBA" id="ARBA00022448"/>
    </source>
</evidence>
<evidence type="ECO:0000256" key="6">
    <source>
        <dbReference type="ARBA" id="ARBA00023136"/>
    </source>
</evidence>
<proteinExistence type="predicted"/>
<dbReference type="PANTHER" id="PTHR36838:SF1">
    <property type="entry name" value="SLR1864 PROTEIN"/>
    <property type="match status" value="1"/>
</dbReference>
<keyword evidence="4 7" id="KW-0812">Transmembrane</keyword>
<comment type="subcellular location">
    <subcellularLocation>
        <location evidence="1">Membrane</location>
        <topology evidence="1">Multi-pass membrane protein</topology>
    </subcellularLocation>
</comment>
<dbReference type="Proteomes" id="UP000284822">
    <property type="component" value="Unassembled WGS sequence"/>
</dbReference>
<dbReference type="OrthoDB" id="401182at2"/>
<evidence type="ECO:0000256" key="4">
    <source>
        <dbReference type="ARBA" id="ARBA00022692"/>
    </source>
</evidence>
<dbReference type="EMBL" id="QOCR01000001">
    <property type="protein sequence ID" value="RHW52161.1"/>
    <property type="molecule type" value="Genomic_DNA"/>
</dbReference>
<evidence type="ECO:0000313" key="9">
    <source>
        <dbReference type="EMBL" id="RHW52161.1"/>
    </source>
</evidence>
<feature type="transmembrane region" description="Helical" evidence="7">
    <location>
        <begin position="110"/>
        <end position="131"/>
    </location>
</feature>
<feature type="transmembrane region" description="Helical" evidence="7">
    <location>
        <begin position="292"/>
        <end position="315"/>
    </location>
</feature>
<dbReference type="PANTHER" id="PTHR36838">
    <property type="entry name" value="AUXIN EFFLUX CARRIER FAMILY PROTEIN"/>
    <property type="match status" value="1"/>
</dbReference>
<feature type="transmembrane region" description="Helical" evidence="7">
    <location>
        <begin position="171"/>
        <end position="189"/>
    </location>
</feature>
<evidence type="ECO:0000313" key="8">
    <source>
        <dbReference type="EMBL" id="RHW48195.1"/>
    </source>
</evidence>
<comment type="caution">
    <text evidence="9">The sequence shown here is derived from an EMBL/GenBank/DDBJ whole genome shotgun (WGS) entry which is preliminary data.</text>
</comment>
<evidence type="ECO:0000256" key="3">
    <source>
        <dbReference type="ARBA" id="ARBA00022475"/>
    </source>
</evidence>
<dbReference type="Proteomes" id="UP000284109">
    <property type="component" value="Unassembled WGS sequence"/>
</dbReference>
<dbReference type="GO" id="GO:0055085">
    <property type="term" value="P:transmembrane transport"/>
    <property type="evidence" value="ECO:0007669"/>
    <property type="project" value="InterPro"/>
</dbReference>
<evidence type="ECO:0000256" key="5">
    <source>
        <dbReference type="ARBA" id="ARBA00022989"/>
    </source>
</evidence>
<dbReference type="AlphaFoldDB" id="A0A3R6WBM5"/>
<feature type="transmembrane region" description="Helical" evidence="7">
    <location>
        <begin position="327"/>
        <end position="352"/>
    </location>
</feature>